<comment type="caution">
    <text evidence="1">The sequence shown here is derived from an EMBL/GenBank/DDBJ whole genome shotgun (WGS) entry which is preliminary data.</text>
</comment>
<evidence type="ECO:0000313" key="1">
    <source>
        <dbReference type="EMBL" id="KAE8265684.1"/>
    </source>
</evidence>
<dbReference type="EMBL" id="LWDD02000005">
    <property type="protein sequence ID" value="KAE8265684.1"/>
    <property type="molecule type" value="Genomic_DNA"/>
</dbReference>
<dbReference type="Pfam" id="PF14223">
    <property type="entry name" value="Retrotran_gag_2"/>
    <property type="match status" value="1"/>
</dbReference>
<reference evidence="1" key="1">
    <citation type="submission" date="2016-04" db="EMBL/GenBank/DDBJ databases">
        <authorList>
            <person name="Nguyen H.D."/>
            <person name="Kesanakurti P."/>
            <person name="Cullis J."/>
            <person name="Levesque C.A."/>
            <person name="Hambleton S."/>
        </authorList>
    </citation>
    <scope>NUCLEOTIDE SEQUENCE</scope>
    <source>
        <strain evidence="1">DAOMC 238032</strain>
    </source>
</reference>
<protein>
    <recommendedName>
        <fullName evidence="3">DUF4219 domain-containing protein</fullName>
    </recommendedName>
</protein>
<accession>A0A8T8TUE9</accession>
<dbReference type="Proteomes" id="UP000077671">
    <property type="component" value="Unassembled WGS sequence"/>
</dbReference>
<gene>
    <name evidence="1" type="ORF">A4X03_0g92</name>
</gene>
<sequence>MTSSSDKLREGIAPLLGPNYRLWAERVKTVLRSHGYWSAVAPGTPPGEGAAAQELKDWTTADAKAYGCIFLTTSDEIQTDLARLGTENAKVLWDYLRDEYRSTSVEARLQLKSELLDALTAPKDSMRDHIGQLAGLYEQLLQIGKPVDEEERCIELLWS</sequence>
<dbReference type="AlphaFoldDB" id="A0A8T8TUE9"/>
<name>A0A8T8TUE9_9BASI</name>
<evidence type="ECO:0000313" key="2">
    <source>
        <dbReference type="Proteomes" id="UP000077671"/>
    </source>
</evidence>
<organism evidence="1 2">
    <name type="scientific">Tilletia caries</name>
    <name type="common">wheat bunt fungus</name>
    <dbReference type="NCBI Taxonomy" id="13290"/>
    <lineage>
        <taxon>Eukaryota</taxon>
        <taxon>Fungi</taxon>
        <taxon>Dikarya</taxon>
        <taxon>Basidiomycota</taxon>
        <taxon>Ustilaginomycotina</taxon>
        <taxon>Exobasidiomycetes</taxon>
        <taxon>Tilletiales</taxon>
        <taxon>Tilletiaceae</taxon>
        <taxon>Tilletia</taxon>
    </lineage>
</organism>
<reference evidence="1" key="2">
    <citation type="journal article" date="2019" name="IMA Fungus">
        <title>Genome sequencing and comparison of five Tilletia species to identify candidate genes for the detection of regulated species infecting wheat.</title>
        <authorList>
            <person name="Nguyen H.D.T."/>
            <person name="Sultana T."/>
            <person name="Kesanakurti P."/>
            <person name="Hambleton S."/>
        </authorList>
    </citation>
    <scope>NUCLEOTIDE SEQUENCE</scope>
    <source>
        <strain evidence="1">DAOMC 238032</strain>
    </source>
</reference>
<evidence type="ECO:0008006" key="3">
    <source>
        <dbReference type="Google" id="ProtNLM"/>
    </source>
</evidence>
<feature type="non-terminal residue" evidence="1">
    <location>
        <position position="159"/>
    </location>
</feature>
<proteinExistence type="predicted"/>